<dbReference type="RefSeq" id="WP_208058188.1">
    <property type="nucleotide sequence ID" value="NZ_JAGDYP010000002.1"/>
</dbReference>
<feature type="chain" id="PRO_5046897481" evidence="1">
    <location>
        <begin position="23"/>
        <end position="395"/>
    </location>
</feature>
<comment type="caution">
    <text evidence="2">The sequence shown here is derived from an EMBL/GenBank/DDBJ whole genome shotgun (WGS) entry which is preliminary data.</text>
</comment>
<dbReference type="EMBL" id="JAGDYP010000002">
    <property type="protein sequence ID" value="MBO1883534.1"/>
    <property type="molecule type" value="Genomic_DNA"/>
</dbReference>
<dbReference type="InterPro" id="IPR026906">
    <property type="entry name" value="LRR_5"/>
</dbReference>
<gene>
    <name evidence="2" type="ORF">J4N46_03605</name>
</gene>
<dbReference type="PANTHER" id="PTHR45661:SF3">
    <property type="entry name" value="IG-LIKE DOMAIN-CONTAINING PROTEIN"/>
    <property type="match status" value="1"/>
</dbReference>
<proteinExistence type="predicted"/>
<sequence length="395" mass="43590">MKKVITAALLGVMLLTLPTACVKETLEKVTVKRGTKIWLNAGTPALDTGRIGDYYIDRLTGLLYGPKAETGWIGTPIRLVSSHSLEEPNTIHSGATRPATTIGKIGDLYIDTQAVKLYGPKTAQGWGQGVEIGGVPQTPPNDLPNYRLSEDGTTLLAWFNTQTLFIDMRTDSRLNKVTEIAAGAFRNELEFGIPESYAVRSLIINRGVKKIGMRAFSGLQYLEAITLPGSLRKIERGILTGCERLKYINLEDGIEEIGEFAFVGCIAESIKIPHTVKKIGRDAFHEWKNITELKLPEGVEQVDSNAFAFCTSLKVIDLPASLGRMGSNTPFERCSNVQSVIIRSKTPPAYPAYHISFGNRVNIYVPDESIETYKNSDWASYLDKTKIKPLSSFTR</sequence>
<accession>A0ABS3PX90</accession>
<evidence type="ECO:0000313" key="2">
    <source>
        <dbReference type="EMBL" id="MBO1883534.1"/>
    </source>
</evidence>
<dbReference type="Proteomes" id="UP000681610">
    <property type="component" value="Unassembled WGS sequence"/>
</dbReference>
<evidence type="ECO:0000313" key="3">
    <source>
        <dbReference type="Proteomes" id="UP000681610"/>
    </source>
</evidence>
<protein>
    <submittedName>
        <fullName evidence="2">Leucine-rich repeat domain-containing protein</fullName>
    </submittedName>
</protein>
<name>A0ABS3PX90_9FLAO</name>
<dbReference type="PANTHER" id="PTHR45661">
    <property type="entry name" value="SURFACE ANTIGEN"/>
    <property type="match status" value="1"/>
</dbReference>
<keyword evidence="1" id="KW-0732">Signal</keyword>
<evidence type="ECO:0000256" key="1">
    <source>
        <dbReference type="SAM" id="SignalP"/>
    </source>
</evidence>
<dbReference type="Pfam" id="PF13306">
    <property type="entry name" value="LRR_5"/>
    <property type="match status" value="1"/>
</dbReference>
<dbReference type="InterPro" id="IPR053139">
    <property type="entry name" value="Surface_bspA-like"/>
</dbReference>
<dbReference type="Gene3D" id="3.80.10.10">
    <property type="entry name" value="Ribonuclease Inhibitor"/>
    <property type="match status" value="1"/>
</dbReference>
<keyword evidence="3" id="KW-1185">Reference proteome</keyword>
<dbReference type="SUPFAM" id="SSF52058">
    <property type="entry name" value="L domain-like"/>
    <property type="match status" value="1"/>
</dbReference>
<dbReference type="InterPro" id="IPR032675">
    <property type="entry name" value="LRR_dom_sf"/>
</dbReference>
<reference evidence="2 3" key="1">
    <citation type="submission" date="2021-03" db="EMBL/GenBank/DDBJ databases">
        <title>Isolation and description of Capnocytophaga bilenii sp. nov., a novel Capnocytophaga species, isolated from a gingivitis subject.</title>
        <authorList>
            <person name="Antezack A."/>
            <person name="Monnet-Corti V."/>
            <person name="La Scola B."/>
        </authorList>
    </citation>
    <scope>NUCLEOTIDE SEQUENCE [LARGE SCALE GENOMIC DNA]</scope>
    <source>
        <strain evidence="2 3">Marseille-Q4570</strain>
    </source>
</reference>
<organism evidence="2 3">
    <name type="scientific">Capnocytophaga bilenii</name>
    <dbReference type="NCBI Taxonomy" id="2819369"/>
    <lineage>
        <taxon>Bacteria</taxon>
        <taxon>Pseudomonadati</taxon>
        <taxon>Bacteroidota</taxon>
        <taxon>Flavobacteriia</taxon>
        <taxon>Flavobacteriales</taxon>
        <taxon>Flavobacteriaceae</taxon>
        <taxon>Capnocytophaga</taxon>
    </lineage>
</organism>
<feature type="signal peptide" evidence="1">
    <location>
        <begin position="1"/>
        <end position="22"/>
    </location>
</feature>